<evidence type="ECO:0000259" key="6">
    <source>
        <dbReference type="Pfam" id="PF01494"/>
    </source>
</evidence>
<keyword evidence="2" id="KW-0285">Flavoprotein</keyword>
<reference evidence="7" key="1">
    <citation type="submission" date="2023-07" db="EMBL/GenBank/DDBJ databases">
        <title>Black Yeasts Isolated from many extreme environments.</title>
        <authorList>
            <person name="Coleine C."/>
            <person name="Stajich J.E."/>
            <person name="Selbmann L."/>
        </authorList>
    </citation>
    <scope>NUCLEOTIDE SEQUENCE</scope>
    <source>
        <strain evidence="7">CCFEE 5485</strain>
    </source>
</reference>
<dbReference type="PANTHER" id="PTHR13789:SF147">
    <property type="entry name" value="PUTATIVE (AFU_ORTHOLOGUE AFUA_2G01950)-RELATED"/>
    <property type="match status" value="1"/>
</dbReference>
<gene>
    <name evidence="7" type="ORF">LTR78_005803</name>
</gene>
<dbReference type="Proteomes" id="UP001274830">
    <property type="component" value="Unassembled WGS sequence"/>
</dbReference>
<keyword evidence="8" id="KW-1185">Reference proteome</keyword>
<dbReference type="AlphaFoldDB" id="A0AAE1C0Z6"/>
<dbReference type="InterPro" id="IPR036188">
    <property type="entry name" value="FAD/NAD-bd_sf"/>
</dbReference>
<dbReference type="PANTHER" id="PTHR13789">
    <property type="entry name" value="MONOOXYGENASE"/>
    <property type="match status" value="1"/>
</dbReference>
<feature type="domain" description="FAD-binding" evidence="6">
    <location>
        <begin position="9"/>
        <end position="357"/>
    </location>
</feature>
<dbReference type="Gene3D" id="3.50.50.60">
    <property type="entry name" value="FAD/NAD(P)-binding domain"/>
    <property type="match status" value="1"/>
</dbReference>
<proteinExistence type="inferred from homology"/>
<name>A0AAE1C0Z6_9PEZI</name>
<dbReference type="PRINTS" id="PR00420">
    <property type="entry name" value="RNGMNOXGNASE"/>
</dbReference>
<keyword evidence="5" id="KW-0503">Monooxygenase</keyword>
<evidence type="ECO:0000256" key="1">
    <source>
        <dbReference type="ARBA" id="ARBA00007992"/>
    </source>
</evidence>
<dbReference type="Pfam" id="PF01494">
    <property type="entry name" value="FAD_binding_3"/>
    <property type="match status" value="1"/>
</dbReference>
<evidence type="ECO:0000313" key="8">
    <source>
        <dbReference type="Proteomes" id="UP001274830"/>
    </source>
</evidence>
<dbReference type="GO" id="GO:0004497">
    <property type="term" value="F:monooxygenase activity"/>
    <property type="evidence" value="ECO:0007669"/>
    <property type="project" value="UniProtKB-KW"/>
</dbReference>
<dbReference type="InterPro" id="IPR002938">
    <property type="entry name" value="FAD-bd"/>
</dbReference>
<comment type="similarity">
    <text evidence="1">Belongs to the paxM FAD-dependent monooxygenase family.</text>
</comment>
<dbReference type="SUPFAM" id="SSF54373">
    <property type="entry name" value="FAD-linked reductases, C-terminal domain"/>
    <property type="match status" value="1"/>
</dbReference>
<dbReference type="InterPro" id="IPR050493">
    <property type="entry name" value="FAD-dep_Monooxygenase_BioMet"/>
</dbReference>
<dbReference type="EMBL" id="JAUTXT010000020">
    <property type="protein sequence ID" value="KAK3674334.1"/>
    <property type="molecule type" value="Genomic_DNA"/>
</dbReference>
<dbReference type="SUPFAM" id="SSF51905">
    <property type="entry name" value="FAD/NAD(P)-binding domain"/>
    <property type="match status" value="1"/>
</dbReference>
<dbReference type="GO" id="GO:0071949">
    <property type="term" value="F:FAD binding"/>
    <property type="evidence" value="ECO:0007669"/>
    <property type="project" value="InterPro"/>
</dbReference>
<accession>A0AAE1C0Z6</accession>
<keyword evidence="4" id="KW-0560">Oxidoreductase</keyword>
<protein>
    <recommendedName>
        <fullName evidence="6">FAD-binding domain-containing protein</fullName>
    </recommendedName>
</protein>
<organism evidence="7 8">
    <name type="scientific">Recurvomyces mirabilis</name>
    <dbReference type="NCBI Taxonomy" id="574656"/>
    <lineage>
        <taxon>Eukaryota</taxon>
        <taxon>Fungi</taxon>
        <taxon>Dikarya</taxon>
        <taxon>Ascomycota</taxon>
        <taxon>Pezizomycotina</taxon>
        <taxon>Dothideomycetes</taxon>
        <taxon>Dothideomycetidae</taxon>
        <taxon>Mycosphaerellales</taxon>
        <taxon>Teratosphaeriaceae</taxon>
        <taxon>Recurvomyces</taxon>
    </lineage>
</organism>
<keyword evidence="3" id="KW-0274">FAD</keyword>
<comment type="caution">
    <text evidence="7">The sequence shown here is derived from an EMBL/GenBank/DDBJ whole genome shotgun (WGS) entry which is preliminary data.</text>
</comment>
<evidence type="ECO:0000313" key="7">
    <source>
        <dbReference type="EMBL" id="KAK3674334.1"/>
    </source>
</evidence>
<evidence type="ECO:0000256" key="5">
    <source>
        <dbReference type="ARBA" id="ARBA00023033"/>
    </source>
</evidence>
<evidence type="ECO:0000256" key="3">
    <source>
        <dbReference type="ARBA" id="ARBA00022827"/>
    </source>
</evidence>
<evidence type="ECO:0000256" key="2">
    <source>
        <dbReference type="ARBA" id="ARBA00022630"/>
    </source>
</evidence>
<sequence>MESTSGLKLDIKIVGAGISGLACAIALRRKGHDITVYERNPELYAYGAGIQLFPNATQVLREWKLESELLKVVHQPEVMSIMRYDTGDTLGEIALNPAASMEYGHPHWQIYWPDFQRVLAKAATAIGVVIHLGQPVSAVDQEHGTLDLGDGMIEHADIIISGDGIRSRLRSTISNAESKAFQDSVFRAIIPREVMMRDPVTAALMEGTNSMVWTGPGIAVLAYPVSAGVRYNTLLSYTRPSENEVGRWNQPADASEAREMLKDFCPTVRKLWSLVDDTAKWKLGDVPKLDSYVSESGKFVLVGDAAHAIVPHAGQGAAMAVEDAAALGEFLDPATLTDRDQLRARMPAYSKFRQPRIENIRSMAYGNARFLTMADGAEQQQRDQMLSIMTSKWKAAVRENGLDAFKARVEANAESASINLPDGRMYAYGYDVIGEASKAVQELVAA</sequence>
<evidence type="ECO:0000256" key="4">
    <source>
        <dbReference type="ARBA" id="ARBA00023002"/>
    </source>
</evidence>